<proteinExistence type="predicted"/>
<organism evidence="3 4">
    <name type="scientific">Nakamurella antarctica</name>
    <dbReference type="NCBI Taxonomy" id="1902245"/>
    <lineage>
        <taxon>Bacteria</taxon>
        <taxon>Bacillati</taxon>
        <taxon>Actinomycetota</taxon>
        <taxon>Actinomycetes</taxon>
        <taxon>Nakamurellales</taxon>
        <taxon>Nakamurellaceae</taxon>
        <taxon>Nakamurella</taxon>
    </lineage>
</organism>
<evidence type="ECO:0000313" key="3">
    <source>
        <dbReference type="EMBL" id="AZI57251.1"/>
    </source>
</evidence>
<dbReference type="KEGG" id="nak:EH165_02825"/>
<protein>
    <submittedName>
        <fullName evidence="3">DNA-binding protein</fullName>
    </submittedName>
</protein>
<reference evidence="3 4" key="1">
    <citation type="submission" date="2018-11" db="EMBL/GenBank/DDBJ databases">
        <authorList>
            <person name="Da X."/>
        </authorList>
    </citation>
    <scope>NUCLEOTIDE SEQUENCE [LARGE SCALE GENOMIC DNA]</scope>
    <source>
        <strain evidence="3 4">S14-144</strain>
    </source>
</reference>
<evidence type="ECO:0000313" key="4">
    <source>
        <dbReference type="Proteomes" id="UP000268084"/>
    </source>
</evidence>
<feature type="domain" description="WYL" evidence="1">
    <location>
        <begin position="729"/>
        <end position="791"/>
    </location>
</feature>
<evidence type="ECO:0000259" key="2">
    <source>
        <dbReference type="Pfam" id="PF13625"/>
    </source>
</evidence>
<sequence length="800" mass="84742">MSGRLRRPLPCCAYLPPSPPKFCSCTACFQCPLLHCLVPDGRCPDCTVTHSGDGPLSLTLMSTTTDWLRGLGEPELIGLLRARPDLAVPAPTDLASLARRLDTPPSVWRAMENLNQFEVQILTALVVLGAPTKPVTPAQVAAFLGRSAAKKQITLALVELEKLALARGSTYKYVPASVAEALGPYPGGLGPETSLDFASVATKLTSVPERGLAILERLAQGPPVGSVGAGAAIGPIVRDLINIDLLISRGSGSVELPREVGLHFRGKSPLGAIVAAPVRPDPATVGQDPVDGTAAGQSLELLRQLHRTLDLLAAQPPAVLKAGGLGIRESKKLAKELGADESQVSLYLEVLAAGGLITGAPALVNRGLKVWAATSTADEWLASPDEQAWSAIVQVWLDLRRDPARAGKRDINDKILGILTPELTWLRGPADRRWVLAPLAALPSGSGWTPEQLGQVLAWEAPLRGADRRDRVVSTVLGQATTMGIVAFNSLSSAGRALLEGSENVASTLAKSLPVPLETFLVQADLTVIAPGRLTSILALRLAAAAEVESAGSATVYRVTPASIRRALDTGLSRGELHQLFDHHSSTPIPQALTYLIDDVARRHGVLRTGHSEAYLRCDDTVMVDQAIAHMASVGIVLRKLAPTVAITRTSLDELIVELRKAGLAPAAEDEFGAILTKPATVTRAKPPLVTHQRWREPATPNDEQLAALVARMRFAESSNLVSVQSPTEALAELRAAATARGSVWIEYVNTEGATSRRLIEPLAISGGTISAFDRLSKQMRTFAVHRIVGIQDAGPADEA</sequence>
<dbReference type="GO" id="GO:0003677">
    <property type="term" value="F:DNA binding"/>
    <property type="evidence" value="ECO:0007669"/>
    <property type="project" value="UniProtKB-KW"/>
</dbReference>
<dbReference type="Pfam" id="PF13280">
    <property type="entry name" value="WYL"/>
    <property type="match status" value="1"/>
</dbReference>
<dbReference type="InterPro" id="IPR032830">
    <property type="entry name" value="XPB/Ssl2_N"/>
</dbReference>
<dbReference type="Proteomes" id="UP000268084">
    <property type="component" value="Chromosome"/>
</dbReference>
<dbReference type="PROSITE" id="PS52050">
    <property type="entry name" value="WYL"/>
    <property type="match status" value="1"/>
</dbReference>
<dbReference type="OrthoDB" id="3415124at2"/>
<accession>A0A3G8ZTX7</accession>
<reference evidence="3 4" key="2">
    <citation type="submission" date="2018-12" db="EMBL/GenBank/DDBJ databases">
        <title>Nakamurella antarcticus sp. nov., isolated from Antarctica South Shetland Islands soil.</title>
        <authorList>
            <person name="Peng F."/>
        </authorList>
    </citation>
    <scope>NUCLEOTIDE SEQUENCE [LARGE SCALE GENOMIC DNA]</scope>
    <source>
        <strain evidence="3 4">S14-144</strain>
    </source>
</reference>
<evidence type="ECO:0000259" key="1">
    <source>
        <dbReference type="Pfam" id="PF13280"/>
    </source>
</evidence>
<name>A0A3G8ZTX7_9ACTN</name>
<dbReference type="Pfam" id="PF13625">
    <property type="entry name" value="Helicase_C_3"/>
    <property type="match status" value="1"/>
</dbReference>
<dbReference type="InterPro" id="IPR026881">
    <property type="entry name" value="WYL_dom"/>
</dbReference>
<feature type="domain" description="Helicase XPB/Ssl2 N-terminal" evidence="2">
    <location>
        <begin position="520"/>
        <end position="641"/>
    </location>
</feature>
<keyword evidence="4" id="KW-1185">Reference proteome</keyword>
<dbReference type="AlphaFoldDB" id="A0A3G8ZTX7"/>
<keyword evidence="3" id="KW-0238">DNA-binding</keyword>
<gene>
    <name evidence="3" type="ORF">EH165_02825</name>
</gene>
<dbReference type="EMBL" id="CP034170">
    <property type="protein sequence ID" value="AZI57251.1"/>
    <property type="molecule type" value="Genomic_DNA"/>
</dbReference>